<sequence length="413" mass="45092">MPELSRRKILIAGGALGAAGALGGLGAMPPVMARPQWSWTAAMSVAGGSGTGIDPQWLWDDEVDSLMAAVIDRGDVPLVNQHLETWTRNDQPVPDGLPADVKNWMNRARALPDWVDHGKLRAAADFNKSRGILLNLCNGPGGGMLSTAIPREARAVYYSKGGADMEDRVAKTSILGFSVGDLNAYQPDGDCIVQAVKTRMVHASVRHLLPQSPHWTETSGGQKIPISIADVLVTWHSLPTWTMQKLLEWDVRMTTEESEGYLHSWQVTAHMLGVPDEYIPGSWDAANLQSKQIFDPVLGPTSEGVILTDILLGQLAEQTSPGSLSRPAVNALARFLVGDKIADWDGIPREPFWESAIRAVWPAFIRLREGAIRLPLVPSLAWAIDEAARNYLMFYLTKGQGTHISIPDTNRTF</sequence>
<gene>
    <name evidence="2" type="ORF">CLV56_3741</name>
</gene>
<dbReference type="AlphaFoldDB" id="A0A0B2BLP6"/>
<organism evidence="2 3">
    <name type="scientific">Mumia flava</name>
    <dbReference type="NCBI Taxonomy" id="1348852"/>
    <lineage>
        <taxon>Bacteria</taxon>
        <taxon>Bacillati</taxon>
        <taxon>Actinomycetota</taxon>
        <taxon>Actinomycetes</taxon>
        <taxon>Propionibacteriales</taxon>
        <taxon>Nocardioidaceae</taxon>
        <taxon>Mumia</taxon>
    </lineage>
</organism>
<evidence type="ECO:0000313" key="2">
    <source>
        <dbReference type="EMBL" id="PJJ54233.1"/>
    </source>
</evidence>
<evidence type="ECO:0000259" key="1">
    <source>
        <dbReference type="Pfam" id="PF09995"/>
    </source>
</evidence>
<proteinExistence type="predicted"/>
<dbReference type="InterPro" id="IPR006311">
    <property type="entry name" value="TAT_signal"/>
</dbReference>
<dbReference type="PANTHER" id="PTHR37539:SF1">
    <property type="entry name" value="ER-BOUND OXYGENASE MPAB_MPAB'_RUBBER OXYGENASE CATALYTIC DOMAIN-CONTAINING PROTEIN"/>
    <property type="match status" value="1"/>
</dbReference>
<accession>A0A0B2BLP6</accession>
<dbReference type="PROSITE" id="PS51318">
    <property type="entry name" value="TAT"/>
    <property type="match status" value="1"/>
</dbReference>
<dbReference type="InterPro" id="IPR018713">
    <property type="entry name" value="MPAB/Lcp_cat_dom"/>
</dbReference>
<dbReference type="PANTHER" id="PTHR37539">
    <property type="entry name" value="SECRETED PROTEIN-RELATED"/>
    <property type="match status" value="1"/>
</dbReference>
<feature type="domain" description="ER-bound oxygenase mpaB/mpaB'/Rubber oxygenase catalytic" evidence="1">
    <location>
        <begin position="139"/>
        <end position="359"/>
    </location>
</feature>
<evidence type="ECO:0000313" key="3">
    <source>
        <dbReference type="Proteomes" id="UP000230842"/>
    </source>
</evidence>
<dbReference type="RefSeq" id="WP_039348059.1">
    <property type="nucleotide sequence ID" value="NZ_PGEZ01000002.1"/>
</dbReference>
<name>A0A0B2BLP6_9ACTN</name>
<dbReference type="InterPro" id="IPR037473">
    <property type="entry name" value="Lcp-like"/>
</dbReference>
<dbReference type="Proteomes" id="UP000230842">
    <property type="component" value="Unassembled WGS sequence"/>
</dbReference>
<protein>
    <submittedName>
        <fullName evidence="2">Uncharacterized protein DUF2236</fullName>
    </submittedName>
</protein>
<keyword evidence="3" id="KW-1185">Reference proteome</keyword>
<dbReference type="OrthoDB" id="7614910at2"/>
<comment type="caution">
    <text evidence="2">The sequence shown here is derived from an EMBL/GenBank/DDBJ whole genome shotgun (WGS) entry which is preliminary data.</text>
</comment>
<reference evidence="2 3" key="1">
    <citation type="submission" date="2017-11" db="EMBL/GenBank/DDBJ databases">
        <title>Genomic Encyclopedia of Archaeal and Bacterial Type Strains, Phase II (KMG-II): From Individual Species to Whole Genera.</title>
        <authorList>
            <person name="Goeker M."/>
        </authorList>
    </citation>
    <scope>NUCLEOTIDE SEQUENCE [LARGE SCALE GENOMIC DNA]</scope>
    <source>
        <strain evidence="2 3">DSM 27763</strain>
    </source>
</reference>
<dbReference type="Pfam" id="PF09995">
    <property type="entry name" value="MPAB_Lcp_cat"/>
    <property type="match status" value="1"/>
</dbReference>
<dbReference type="EMBL" id="PGEZ01000002">
    <property type="protein sequence ID" value="PJJ54233.1"/>
    <property type="molecule type" value="Genomic_DNA"/>
</dbReference>
<dbReference type="GO" id="GO:0016491">
    <property type="term" value="F:oxidoreductase activity"/>
    <property type="evidence" value="ECO:0007669"/>
    <property type="project" value="InterPro"/>
</dbReference>